<accession>A0A920CDG9</accession>
<dbReference type="Gene3D" id="2.30.110.10">
    <property type="entry name" value="Electron Transport, Fmn-binding Protein, Chain A"/>
    <property type="match status" value="1"/>
</dbReference>
<feature type="compositionally biased region" description="Basic and acidic residues" evidence="1">
    <location>
        <begin position="209"/>
        <end position="219"/>
    </location>
</feature>
<sequence length="219" mass="24183">MRRNEFTVTEEKEIDAFLSGMSFGFLGTVSEDGRPRVTPLNFVYDQGIFYFHGSRIGEKIDHLKANPAVSFSVADEYAVIPSYFTDPNLACPATTYFKSVTASGRAEIVTDVQEKAAVFTLLMKKLQPEGGYDPIDPANPAYAPRLRNVAVVKIVPDQVTAKFKFGQNLADDERNRVLCGLSSRGGSRDLETAELIRVSAPAEPKKKRGTPDRNSEINE</sequence>
<evidence type="ECO:0000313" key="2">
    <source>
        <dbReference type="EMBL" id="GIO33808.1"/>
    </source>
</evidence>
<dbReference type="AlphaFoldDB" id="A0A920CDG9"/>
<dbReference type="Proteomes" id="UP000679779">
    <property type="component" value="Unassembled WGS sequence"/>
</dbReference>
<organism evidence="2 3">
    <name type="scientific">Paenibacillus albilobatus</name>
    <dbReference type="NCBI Taxonomy" id="2716884"/>
    <lineage>
        <taxon>Bacteria</taxon>
        <taxon>Bacillati</taxon>
        <taxon>Bacillota</taxon>
        <taxon>Bacilli</taxon>
        <taxon>Bacillales</taxon>
        <taxon>Paenibacillaceae</taxon>
        <taxon>Paenibacillus</taxon>
    </lineage>
</organism>
<keyword evidence="3" id="KW-1185">Reference proteome</keyword>
<reference evidence="2" key="1">
    <citation type="submission" date="2021-03" db="EMBL/GenBank/DDBJ databases">
        <title>Antimicrobial resistance genes in bacteria isolated from Japanese honey, and their potential for conferring macrolide and lincosamide resistance in the American foulbrood pathogen Paenibacillus larvae.</title>
        <authorList>
            <person name="Okamoto M."/>
            <person name="Kumagai M."/>
            <person name="Kanamori H."/>
            <person name="Takamatsu D."/>
        </authorList>
    </citation>
    <scope>NUCLEOTIDE SEQUENCE</scope>
    <source>
        <strain evidence="2">J2TS6</strain>
    </source>
</reference>
<dbReference type="InterPro" id="IPR024747">
    <property type="entry name" value="Pyridox_Oxase-rel"/>
</dbReference>
<evidence type="ECO:0000313" key="3">
    <source>
        <dbReference type="Proteomes" id="UP000679779"/>
    </source>
</evidence>
<evidence type="ECO:0000256" key="1">
    <source>
        <dbReference type="SAM" id="MobiDB-lite"/>
    </source>
</evidence>
<comment type="caution">
    <text evidence="2">The sequence shown here is derived from an EMBL/GenBank/DDBJ whole genome shotgun (WGS) entry which is preliminary data.</text>
</comment>
<dbReference type="PANTHER" id="PTHR34071">
    <property type="entry name" value="5-NITROIMIDAZOLE ANTIBIOTICS RESISTANCE PROTEIN, NIMA-FAMILY-RELATED PROTEIN-RELATED"/>
    <property type="match status" value="1"/>
</dbReference>
<dbReference type="EMBL" id="BORQ01000007">
    <property type="protein sequence ID" value="GIO33808.1"/>
    <property type="molecule type" value="Genomic_DNA"/>
</dbReference>
<dbReference type="RefSeq" id="WP_160043836.1">
    <property type="nucleotide sequence ID" value="NZ_BORQ01000007.1"/>
</dbReference>
<evidence type="ECO:0008006" key="4">
    <source>
        <dbReference type="Google" id="ProtNLM"/>
    </source>
</evidence>
<gene>
    <name evidence="2" type="ORF">J2TS6_49490</name>
</gene>
<proteinExistence type="predicted"/>
<protein>
    <recommendedName>
        <fullName evidence="4">Flavin-nucleotide-binding protein</fullName>
    </recommendedName>
</protein>
<dbReference type="InterPro" id="IPR012349">
    <property type="entry name" value="Split_barrel_FMN-bd"/>
</dbReference>
<feature type="region of interest" description="Disordered" evidence="1">
    <location>
        <begin position="196"/>
        <end position="219"/>
    </location>
</feature>
<name>A0A920CDG9_9BACL</name>
<dbReference type="PANTHER" id="PTHR34071:SF2">
    <property type="entry name" value="FLAVIN-NUCLEOTIDE-BINDING PROTEIN"/>
    <property type="match status" value="1"/>
</dbReference>
<dbReference type="Pfam" id="PF12900">
    <property type="entry name" value="Pyridox_ox_2"/>
    <property type="match status" value="1"/>
</dbReference>
<dbReference type="SUPFAM" id="SSF50475">
    <property type="entry name" value="FMN-binding split barrel"/>
    <property type="match status" value="1"/>
</dbReference>